<comment type="similarity">
    <text evidence="5">Belongs to the NEMF family.</text>
</comment>
<evidence type="ECO:0000256" key="5">
    <source>
        <dbReference type="HAMAP-Rule" id="MF_00844"/>
    </source>
</evidence>
<gene>
    <name evidence="5" type="primary">rqcH</name>
    <name evidence="7" type="ordered locus">tll2058</name>
</gene>
<evidence type="ECO:0000313" key="8">
    <source>
        <dbReference type="Proteomes" id="UP000000440"/>
    </source>
</evidence>
<dbReference type="PANTHER" id="PTHR15239:SF6">
    <property type="entry name" value="RIBOSOME QUALITY CONTROL COMPLEX SUBUNIT NEMF"/>
    <property type="match status" value="1"/>
</dbReference>
<organism evidence="7 8">
    <name type="scientific">Thermosynechococcus vestitus (strain NIES-2133 / IAM M-273 / BP-1)</name>
    <dbReference type="NCBI Taxonomy" id="197221"/>
    <lineage>
        <taxon>Bacteria</taxon>
        <taxon>Bacillati</taxon>
        <taxon>Cyanobacteriota</taxon>
        <taxon>Cyanophyceae</taxon>
        <taxon>Acaryochloridales</taxon>
        <taxon>Thermosynechococcaceae</taxon>
        <taxon>Thermosynechococcus</taxon>
    </lineage>
</organism>
<dbReference type="Pfam" id="PF05833">
    <property type="entry name" value="NFACT_N"/>
    <property type="match status" value="1"/>
</dbReference>
<proteinExistence type="inferred from homology"/>
<keyword evidence="2 5" id="KW-0699">rRNA-binding</keyword>
<keyword evidence="1 5" id="KW-0820">tRNA-binding</keyword>
<keyword evidence="3 5" id="KW-0694">RNA-binding</keyword>
<evidence type="ECO:0000313" key="7">
    <source>
        <dbReference type="EMBL" id="BAC09610.1"/>
    </source>
</evidence>
<sequence length="591" mass="66595">MQPVDLTTLRAVCADLQHWLPARLETVYQRDRHTIALAVRTLKKQAWLTLSWHPQAARIALEPPPPRQPDTFTFSQQLHAQLNRLALVRVGLINPWERVVVLEFAPRPQEATQWRLYAEIMGKYSNVILVNAAGEIVTAAHQVSPQQSRLRPILTGQPYVPPPPLTAALPSGEIPFEQWQQQVSVIPGRLRQQLLKAYRGLSPALVQQLLADAALPPECCTTDLSAEEWRRLFDHWQHWLECLERGHFGPQFTATGYRVIPPLGAQAPSTLSIHEILATYYQNQLQQQQTQQLQQQLHQSLEAQRQKLIAKIEGFRERLAAAAGGDRQRYLADLLMAHAHLWQPGMTELIVTDFTTQEPLTIALSPEKSAIQTAQELYRQHQKLKRAQQHITPLLTAAEGELAYLDQVAATLATATSLDVLEEIRAELIQQGYLIAPDYYRPPTTPSPYLRYTTPSGFTVLVGRNNRQNDDLTFRVASPYDWWFHTQEIPGSHVILRLEAGDVPSDKDIQYVADLAAYHSQARASAQVPVVYTRRKYVQKPKGANPGMVIYDQATVVWGHPLSVRDCPTEIPSGGKPLRCTAGDRDGIMAE</sequence>
<dbReference type="InterPro" id="IPR043682">
    <property type="entry name" value="RqcH_bacterial"/>
</dbReference>
<dbReference type="EnsemblBacteria" id="BAC09610">
    <property type="protein sequence ID" value="BAC09610"/>
    <property type="gene ID" value="BAC09610"/>
</dbReference>
<dbReference type="InterPro" id="IPR008532">
    <property type="entry name" value="NFACT_RNA-bd"/>
</dbReference>
<dbReference type="Proteomes" id="UP000000440">
    <property type="component" value="Chromosome"/>
</dbReference>
<evidence type="ECO:0000256" key="2">
    <source>
        <dbReference type="ARBA" id="ARBA00022730"/>
    </source>
</evidence>
<comment type="function">
    <text evidence="5">Key component of the ribosome quality control system (RQC), a ribosome-associated complex that mediates the extraction of incompletely synthesized nascent chains from stalled ribosomes and their subsequent degradation. RqcH recruits Ala-charged tRNA, and with RqcP directs the elongation of stalled nascent chains on 50S ribosomal subunits, leading to non-templated C-terminal alanine extensions (Ala tail). The Ala tail promotes nascent chain degradation. May add between 1 and at least 8 Ala residues. Binds to stalled 50S ribosomal subunits.</text>
</comment>
<evidence type="ECO:0000256" key="4">
    <source>
        <dbReference type="ARBA" id="ARBA00022917"/>
    </source>
</evidence>
<name>Q8DHA1_THEVB</name>
<comment type="subunit">
    <text evidence="5">Associates with stalled 50S ribosomal subunits. Binds to RqcP.</text>
</comment>
<keyword evidence="4 5" id="KW-0648">Protein biosynthesis</keyword>
<dbReference type="GO" id="GO:1990112">
    <property type="term" value="C:RQC complex"/>
    <property type="evidence" value="ECO:0007669"/>
    <property type="project" value="TreeGrafter"/>
</dbReference>
<evidence type="ECO:0000256" key="1">
    <source>
        <dbReference type="ARBA" id="ARBA00022555"/>
    </source>
</evidence>
<dbReference type="STRING" id="197221.gene:10748667"/>
<reference evidence="7 8" key="1">
    <citation type="journal article" date="2002" name="DNA Res.">
        <title>Complete genome structure of the thermophilic cyanobacterium Thermosynechococcus elongatus BP-1.</title>
        <authorList>
            <person name="Nakamura Y."/>
            <person name="Kaneko T."/>
            <person name="Sato S."/>
            <person name="Ikeuchi M."/>
            <person name="Katoh H."/>
            <person name="Sasamoto S."/>
            <person name="Watanabe A."/>
            <person name="Iriguchi M."/>
            <person name="Kawashima K."/>
            <person name="Kimura T."/>
            <person name="Kishida Y."/>
            <person name="Kiyokawa C."/>
            <person name="Kohara M."/>
            <person name="Matsumoto M."/>
            <person name="Matsuno A."/>
            <person name="Nakazaki N."/>
            <person name="Shimpo S."/>
            <person name="Sugimoto M."/>
            <person name="Takeuchi C."/>
            <person name="Yamada M."/>
            <person name="Tabata S."/>
        </authorList>
    </citation>
    <scope>NUCLEOTIDE SEQUENCE [LARGE SCALE GENOMIC DNA]</scope>
    <source>
        <strain evidence="8">IAM M-273 / NIES-2133 / BP-1</strain>
    </source>
</reference>
<dbReference type="PANTHER" id="PTHR15239">
    <property type="entry name" value="NUCLEAR EXPORT MEDIATOR FACTOR NEMF"/>
    <property type="match status" value="1"/>
</dbReference>
<dbReference type="InterPro" id="IPR051608">
    <property type="entry name" value="RQC_Subunit_NEMF"/>
</dbReference>
<dbReference type="AlphaFoldDB" id="Q8DHA1"/>
<protein>
    <recommendedName>
        <fullName evidence="5">Rqc2 homolog RqcH</fullName>
        <shortName evidence="5">RqcH</shortName>
    </recommendedName>
</protein>
<evidence type="ECO:0000256" key="3">
    <source>
        <dbReference type="ARBA" id="ARBA00022884"/>
    </source>
</evidence>
<accession>Q8DHA1</accession>
<dbReference type="GO" id="GO:0000049">
    <property type="term" value="F:tRNA binding"/>
    <property type="evidence" value="ECO:0007669"/>
    <property type="project" value="UniProtKB-UniRule"/>
</dbReference>
<dbReference type="KEGG" id="tel:tll2058"/>
<dbReference type="Pfam" id="PF05670">
    <property type="entry name" value="NFACT-R_1"/>
    <property type="match status" value="1"/>
</dbReference>
<dbReference type="PATRIC" id="fig|197221.4.peg.2153"/>
<dbReference type="HAMAP" id="MF_00844_B">
    <property type="entry name" value="RqcH_B"/>
    <property type="match status" value="1"/>
</dbReference>
<dbReference type="Gene3D" id="2.30.310.10">
    <property type="entry name" value="ibrinogen binding protein from staphylococcus aureus domain"/>
    <property type="match status" value="1"/>
</dbReference>
<dbReference type="eggNOG" id="COG1293">
    <property type="taxonomic scope" value="Bacteria"/>
</dbReference>
<dbReference type="GO" id="GO:0072344">
    <property type="term" value="P:rescue of stalled ribosome"/>
    <property type="evidence" value="ECO:0007669"/>
    <property type="project" value="UniProtKB-UniRule"/>
</dbReference>
<keyword evidence="8" id="KW-1185">Reference proteome</keyword>
<evidence type="ECO:0000259" key="6">
    <source>
        <dbReference type="Pfam" id="PF05670"/>
    </source>
</evidence>
<dbReference type="GO" id="GO:0019843">
    <property type="term" value="F:rRNA binding"/>
    <property type="evidence" value="ECO:0007669"/>
    <property type="project" value="UniProtKB-UniRule"/>
</dbReference>
<dbReference type="GO" id="GO:0043023">
    <property type="term" value="F:ribosomal large subunit binding"/>
    <property type="evidence" value="ECO:0007669"/>
    <property type="project" value="UniProtKB-UniRule"/>
</dbReference>
<feature type="domain" description="NFACT RNA-binding" evidence="6">
    <location>
        <begin position="451"/>
        <end position="543"/>
    </location>
</feature>
<dbReference type="EMBL" id="BA000039">
    <property type="protein sequence ID" value="BAC09610.1"/>
    <property type="molecule type" value="Genomic_DNA"/>
</dbReference>
<dbReference type="RefSeq" id="WP_011057893.1">
    <property type="nucleotide sequence ID" value="NC_004113.1"/>
</dbReference>